<accession>A0ABR0JPP4</accession>
<dbReference type="InterPro" id="IPR011009">
    <property type="entry name" value="Kinase-like_dom_sf"/>
</dbReference>
<evidence type="ECO:0000256" key="2">
    <source>
        <dbReference type="ARBA" id="ARBA00022527"/>
    </source>
</evidence>
<sequence length="210" mass="23569">EVFQNILARKIDWPDDEDCPVSDEAKDLMNRLMCLDPICRLGANAGDKYASGGEEIRAHPWFADLDWSSLRENEASFIPAPENPEDTEYFDARGATLQNFAQEFEDQASSPSATPGTDYPQRPYDALSRVRSQVNSIKRNLMPLHIPPHVRDGRSRRLSEPVVPDEFGSFAFKNLPVLERANKDVLQKLRTEALQIQGRPTPTAASMQAA</sequence>
<keyword evidence="4" id="KW-0547">Nucleotide-binding</keyword>
<dbReference type="InterPro" id="IPR000961">
    <property type="entry name" value="AGC-kinase_C"/>
</dbReference>
<evidence type="ECO:0000313" key="9">
    <source>
        <dbReference type="Proteomes" id="UP001357485"/>
    </source>
</evidence>
<reference evidence="8 9" key="1">
    <citation type="submission" date="2023-08" db="EMBL/GenBank/DDBJ databases">
        <title>Black Yeasts Isolated from many extreme environments.</title>
        <authorList>
            <person name="Coleine C."/>
            <person name="Stajich J.E."/>
            <person name="Selbmann L."/>
        </authorList>
    </citation>
    <scope>NUCLEOTIDE SEQUENCE [LARGE SCALE GENOMIC DNA]</scope>
    <source>
        <strain evidence="8 9">CCFEE 536</strain>
    </source>
</reference>
<evidence type="ECO:0000256" key="3">
    <source>
        <dbReference type="ARBA" id="ARBA00022679"/>
    </source>
</evidence>
<keyword evidence="5" id="KW-0418">Kinase</keyword>
<evidence type="ECO:0000256" key="1">
    <source>
        <dbReference type="ARBA" id="ARBA00012513"/>
    </source>
</evidence>
<evidence type="ECO:0000259" key="7">
    <source>
        <dbReference type="PROSITE" id="PS51285"/>
    </source>
</evidence>
<feature type="non-terminal residue" evidence="8">
    <location>
        <position position="210"/>
    </location>
</feature>
<dbReference type="PANTHER" id="PTHR24356">
    <property type="entry name" value="SERINE/THREONINE-PROTEIN KINASE"/>
    <property type="match status" value="1"/>
</dbReference>
<evidence type="ECO:0000256" key="5">
    <source>
        <dbReference type="ARBA" id="ARBA00022777"/>
    </source>
</evidence>
<dbReference type="EMBL" id="JAVRRA010027255">
    <property type="protein sequence ID" value="KAK5067883.1"/>
    <property type="molecule type" value="Genomic_DNA"/>
</dbReference>
<feature type="non-terminal residue" evidence="8">
    <location>
        <position position="1"/>
    </location>
</feature>
<name>A0ABR0JPP4_9PEZI</name>
<feature type="domain" description="AGC-kinase C-terminal" evidence="7">
    <location>
        <begin position="63"/>
        <end position="182"/>
    </location>
</feature>
<dbReference type="GO" id="GO:0004674">
    <property type="term" value="F:protein serine/threonine kinase activity"/>
    <property type="evidence" value="ECO:0007669"/>
    <property type="project" value="UniProtKB-EC"/>
</dbReference>
<evidence type="ECO:0000256" key="4">
    <source>
        <dbReference type="ARBA" id="ARBA00022741"/>
    </source>
</evidence>
<keyword evidence="9" id="KW-1185">Reference proteome</keyword>
<dbReference type="PANTHER" id="PTHR24356:SF1">
    <property type="entry name" value="SERINE_THREONINE-PROTEIN KINASE GREATWALL"/>
    <property type="match status" value="1"/>
</dbReference>
<evidence type="ECO:0000256" key="6">
    <source>
        <dbReference type="ARBA" id="ARBA00022840"/>
    </source>
</evidence>
<dbReference type="Gene3D" id="3.30.200.20">
    <property type="entry name" value="Phosphorylase Kinase, domain 1"/>
    <property type="match status" value="1"/>
</dbReference>
<dbReference type="EC" id="2.7.11.1" evidence="1"/>
<dbReference type="Gene3D" id="1.10.510.10">
    <property type="entry name" value="Transferase(Phosphotransferase) domain 1"/>
    <property type="match status" value="1"/>
</dbReference>
<comment type="caution">
    <text evidence="8">The sequence shown here is derived from an EMBL/GenBank/DDBJ whole genome shotgun (WGS) entry which is preliminary data.</text>
</comment>
<proteinExistence type="predicted"/>
<dbReference type="Proteomes" id="UP001357485">
    <property type="component" value="Unassembled WGS sequence"/>
</dbReference>
<protein>
    <recommendedName>
        <fullName evidence="1">non-specific serine/threonine protein kinase</fullName>
        <ecNumber evidence="1">2.7.11.1</ecNumber>
    </recommendedName>
</protein>
<organism evidence="8 9">
    <name type="scientific">Cryomyces antarcticus</name>
    <dbReference type="NCBI Taxonomy" id="329879"/>
    <lineage>
        <taxon>Eukaryota</taxon>
        <taxon>Fungi</taxon>
        <taxon>Dikarya</taxon>
        <taxon>Ascomycota</taxon>
        <taxon>Pezizomycotina</taxon>
        <taxon>Dothideomycetes</taxon>
        <taxon>Dothideomycetes incertae sedis</taxon>
        <taxon>Cryomyces</taxon>
    </lineage>
</organism>
<dbReference type="PROSITE" id="PS51285">
    <property type="entry name" value="AGC_KINASE_CTER"/>
    <property type="match status" value="1"/>
</dbReference>
<keyword evidence="6" id="KW-0067">ATP-binding</keyword>
<keyword evidence="3 8" id="KW-0808">Transferase</keyword>
<gene>
    <name evidence="8" type="primary">RIM15_3</name>
    <name evidence="8" type="ORF">LTR16_009791</name>
</gene>
<keyword evidence="2" id="KW-0723">Serine/threonine-protein kinase</keyword>
<dbReference type="SUPFAM" id="SSF56112">
    <property type="entry name" value="Protein kinase-like (PK-like)"/>
    <property type="match status" value="1"/>
</dbReference>
<dbReference type="InterPro" id="IPR050236">
    <property type="entry name" value="Ser_Thr_kinase_AGC"/>
</dbReference>
<evidence type="ECO:0000313" key="8">
    <source>
        <dbReference type="EMBL" id="KAK5067883.1"/>
    </source>
</evidence>